<feature type="compositionally biased region" description="Basic and acidic residues" evidence="1">
    <location>
        <begin position="134"/>
        <end position="143"/>
    </location>
</feature>
<dbReference type="AlphaFoldDB" id="A0A2P4XPD3"/>
<feature type="region of interest" description="Disordered" evidence="1">
    <location>
        <begin position="115"/>
        <end position="173"/>
    </location>
</feature>
<evidence type="ECO:0000313" key="4">
    <source>
        <dbReference type="Proteomes" id="UP000237271"/>
    </source>
</evidence>
<reference evidence="3 4" key="1">
    <citation type="journal article" date="2017" name="Genome Biol. Evol.">
        <title>Phytophthora megakarya and P. palmivora, closely related causal agents of cacao black pod rot, underwent increases in genome sizes and gene numbers by different mechanisms.</title>
        <authorList>
            <person name="Ali S.S."/>
            <person name="Shao J."/>
            <person name="Lary D.J."/>
            <person name="Kronmiller B."/>
            <person name="Shen D."/>
            <person name="Strem M.D."/>
            <person name="Amoako-Attah I."/>
            <person name="Akrofi A.Y."/>
            <person name="Begoude B.A."/>
            <person name="Ten Hoopen G.M."/>
            <person name="Coulibaly K."/>
            <person name="Kebe B.I."/>
            <person name="Melnick R.L."/>
            <person name="Guiltinan M.J."/>
            <person name="Tyler B.M."/>
            <person name="Meinhardt L.W."/>
            <person name="Bailey B.A."/>
        </authorList>
    </citation>
    <scope>NUCLEOTIDE SEQUENCE [LARGE SCALE GENOMIC DNA]</scope>
    <source>
        <strain evidence="4">sbr112.9</strain>
    </source>
</reference>
<evidence type="ECO:0000256" key="2">
    <source>
        <dbReference type="SAM" id="SignalP"/>
    </source>
</evidence>
<dbReference type="Proteomes" id="UP000237271">
    <property type="component" value="Unassembled WGS sequence"/>
</dbReference>
<organism evidence="3 4">
    <name type="scientific">Phytophthora palmivora</name>
    <dbReference type="NCBI Taxonomy" id="4796"/>
    <lineage>
        <taxon>Eukaryota</taxon>
        <taxon>Sar</taxon>
        <taxon>Stramenopiles</taxon>
        <taxon>Oomycota</taxon>
        <taxon>Peronosporomycetes</taxon>
        <taxon>Peronosporales</taxon>
        <taxon>Peronosporaceae</taxon>
        <taxon>Phytophthora</taxon>
    </lineage>
</organism>
<accession>A0A2P4XPD3</accession>
<feature type="signal peptide" evidence="2">
    <location>
        <begin position="1"/>
        <end position="25"/>
    </location>
</feature>
<keyword evidence="2" id="KW-0732">Signal</keyword>
<proteinExistence type="predicted"/>
<feature type="compositionally biased region" description="Basic residues" evidence="1">
    <location>
        <begin position="149"/>
        <end position="160"/>
    </location>
</feature>
<feature type="compositionally biased region" description="Low complexity" evidence="1">
    <location>
        <begin position="119"/>
        <end position="132"/>
    </location>
</feature>
<keyword evidence="4" id="KW-1185">Reference proteome</keyword>
<comment type="caution">
    <text evidence="3">The sequence shown here is derived from an EMBL/GenBank/DDBJ whole genome shotgun (WGS) entry which is preliminary data.</text>
</comment>
<feature type="chain" id="PRO_5015152572" description="PH domain-containing protein" evidence="2">
    <location>
        <begin position="26"/>
        <end position="195"/>
    </location>
</feature>
<sequence>MTCGKLHVQACNFVWILSTVYLVCTAQPKLAGVENTTQAIFNLVIQRPRIAGGTLTIPLDTTVKVVNALSKDTKHHIVRLRYGSKHKKIAMRASSSHECEQWLLAITAALSPPQSVKYSSSTGSSPNLSTNTHTAKDSVKDSKQPQPNRSKKPSQTKTTRRTAPANSSLRRMVRQNIPASIQFLSTISQIIASAS</sequence>
<dbReference type="EMBL" id="NCKW01009218">
    <property type="protein sequence ID" value="POM67397.1"/>
    <property type="molecule type" value="Genomic_DNA"/>
</dbReference>
<evidence type="ECO:0000313" key="3">
    <source>
        <dbReference type="EMBL" id="POM67397.1"/>
    </source>
</evidence>
<protein>
    <recommendedName>
        <fullName evidence="5">PH domain-containing protein</fullName>
    </recommendedName>
</protein>
<gene>
    <name evidence="3" type="ORF">PHPALM_16615</name>
</gene>
<name>A0A2P4XPD3_9STRA</name>
<dbReference type="OrthoDB" id="165643at2759"/>
<evidence type="ECO:0000256" key="1">
    <source>
        <dbReference type="SAM" id="MobiDB-lite"/>
    </source>
</evidence>
<evidence type="ECO:0008006" key="5">
    <source>
        <dbReference type="Google" id="ProtNLM"/>
    </source>
</evidence>